<dbReference type="GO" id="GO:0016491">
    <property type="term" value="F:oxidoreductase activity"/>
    <property type="evidence" value="ECO:0007669"/>
    <property type="project" value="InterPro"/>
</dbReference>
<proteinExistence type="inferred from homology"/>
<feature type="domain" description="Radical SAM core" evidence="7">
    <location>
        <begin position="100"/>
        <end position="237"/>
    </location>
</feature>
<comment type="caution">
    <text evidence="8">The sequence shown here is derived from an EMBL/GenBank/DDBJ whole genome shotgun (WGS) entry which is preliminary data.</text>
</comment>
<dbReference type="GO" id="GO:0051536">
    <property type="term" value="F:iron-sulfur cluster binding"/>
    <property type="evidence" value="ECO:0007669"/>
    <property type="project" value="UniProtKB-KW"/>
</dbReference>
<dbReference type="InterPro" id="IPR023885">
    <property type="entry name" value="4Fe4S-binding_SPASM_dom"/>
</dbReference>
<dbReference type="AlphaFoldDB" id="A0A4Q5L9T8"/>
<comment type="similarity">
    <text evidence="6">Belongs to the radical SAM superfamily. Anaerobic sulfatase-maturating enzyme family.</text>
</comment>
<dbReference type="Pfam" id="PF04055">
    <property type="entry name" value="Radical_SAM"/>
    <property type="match status" value="1"/>
</dbReference>
<name>A0A4Q5L9T8_9BACT</name>
<keyword evidence="5" id="KW-0411">Iron-sulfur</keyword>
<dbReference type="Proteomes" id="UP000294155">
    <property type="component" value="Unassembled WGS sequence"/>
</dbReference>
<evidence type="ECO:0000256" key="4">
    <source>
        <dbReference type="ARBA" id="ARBA00023004"/>
    </source>
</evidence>
<dbReference type="SFLD" id="SFLDG01067">
    <property type="entry name" value="SPASM/twitch_domain_containing"/>
    <property type="match status" value="1"/>
</dbReference>
<dbReference type="InterPro" id="IPR058240">
    <property type="entry name" value="rSAM_sf"/>
</dbReference>
<evidence type="ECO:0000256" key="3">
    <source>
        <dbReference type="ARBA" id="ARBA00022723"/>
    </source>
</evidence>
<dbReference type="OrthoDB" id="9808591at2"/>
<dbReference type="CDD" id="cd01335">
    <property type="entry name" value="Radical_SAM"/>
    <property type="match status" value="1"/>
</dbReference>
<dbReference type="PANTHER" id="PTHR43273:SF3">
    <property type="entry name" value="ANAEROBIC SULFATASE-MATURATING ENZYME HOMOLOG ASLB-RELATED"/>
    <property type="match status" value="1"/>
</dbReference>
<keyword evidence="2" id="KW-0949">S-adenosyl-L-methionine</keyword>
<sequence>MDFKRSFYTVATGSLGGPVDDANGRVILYSTRTAKTHVLKQQHLAALDAGQFDLLPDTLFDALVEAEAIVPAHENELQVLLNRSRSAVDDSRTLNFVLLPSSQCQLGCDYCGQSHSKTYMKTDIYDQIVERARRQLDLSRHTELHVAWFGAEPLTGLAHIRQVSARLMALAAELGIGYSAHMVTNGLSLKKAIFEELFEQCQIRRFEITLDGDAESHDARRHTKEGEKTFDLILKNIVDVTHSPVYAGHGQVLSVRCNVDRRNIDRVIPLIELLASKGLNDKIRFYTAPVYSWGNDAHLLSLEKAEYGEREIDFLIAQMQNGFKLATIPGLNSIVCIAVSKDAEVIDSQGQIYNCTEIPLVPLYESADYLLGNVRKQPEVSLQERAFHDWPDQIESNKALWCSSCRMLPVCGGACPKAWREGNPPCPPAKANIEDRLALAYVYAKDGFATYAD</sequence>
<keyword evidence="4" id="KW-0408">Iron</keyword>
<dbReference type="EMBL" id="SEWE01000046">
    <property type="protein sequence ID" value="RYU77665.1"/>
    <property type="molecule type" value="Genomic_DNA"/>
</dbReference>
<keyword evidence="9" id="KW-1185">Reference proteome</keyword>
<organism evidence="8 9">
    <name type="scientific">Hymenobacter persicinus</name>
    <dbReference type="NCBI Taxonomy" id="2025506"/>
    <lineage>
        <taxon>Bacteria</taxon>
        <taxon>Pseudomonadati</taxon>
        <taxon>Bacteroidota</taxon>
        <taxon>Cytophagia</taxon>
        <taxon>Cytophagales</taxon>
        <taxon>Hymenobacteraceae</taxon>
        <taxon>Hymenobacter</taxon>
    </lineage>
</organism>
<evidence type="ECO:0000256" key="5">
    <source>
        <dbReference type="ARBA" id="ARBA00023014"/>
    </source>
</evidence>
<reference evidence="8 9" key="1">
    <citation type="submission" date="2019-02" db="EMBL/GenBank/DDBJ databases">
        <title>Bacterial novel species isolated from soil.</title>
        <authorList>
            <person name="Jung H.-Y."/>
        </authorList>
    </citation>
    <scope>NUCLEOTIDE SEQUENCE [LARGE SCALE GENOMIC DNA]</scope>
    <source>
        <strain evidence="8 9">1-3-3-3</strain>
    </source>
</reference>
<evidence type="ECO:0000259" key="7">
    <source>
        <dbReference type="Pfam" id="PF04055"/>
    </source>
</evidence>
<dbReference type="SUPFAM" id="SSF102114">
    <property type="entry name" value="Radical SAM enzymes"/>
    <property type="match status" value="1"/>
</dbReference>
<evidence type="ECO:0000256" key="2">
    <source>
        <dbReference type="ARBA" id="ARBA00022691"/>
    </source>
</evidence>
<evidence type="ECO:0000313" key="8">
    <source>
        <dbReference type="EMBL" id="RYU77665.1"/>
    </source>
</evidence>
<dbReference type="PANTHER" id="PTHR43273">
    <property type="entry name" value="ANAEROBIC SULFATASE-MATURATING ENZYME HOMOLOG ASLB-RELATED"/>
    <property type="match status" value="1"/>
</dbReference>
<dbReference type="UniPathway" id="UPA00782"/>
<evidence type="ECO:0000256" key="1">
    <source>
        <dbReference type="ARBA" id="ARBA00001966"/>
    </source>
</evidence>
<dbReference type="SFLD" id="SFLDS00029">
    <property type="entry name" value="Radical_SAM"/>
    <property type="match status" value="1"/>
</dbReference>
<dbReference type="RefSeq" id="WP_129922394.1">
    <property type="nucleotide sequence ID" value="NZ_SEWE01000046.1"/>
</dbReference>
<evidence type="ECO:0000313" key="9">
    <source>
        <dbReference type="Proteomes" id="UP000294155"/>
    </source>
</evidence>
<dbReference type="InterPro" id="IPR023867">
    <property type="entry name" value="Sulphatase_maturase_rSAM"/>
</dbReference>
<protein>
    <submittedName>
        <fullName evidence="8">SPASM domain-containing protein</fullName>
    </submittedName>
</protein>
<dbReference type="GO" id="GO:0046872">
    <property type="term" value="F:metal ion binding"/>
    <property type="evidence" value="ECO:0007669"/>
    <property type="project" value="UniProtKB-KW"/>
</dbReference>
<keyword evidence="3" id="KW-0479">Metal-binding</keyword>
<gene>
    <name evidence="8" type="ORF">EWM57_17215</name>
</gene>
<evidence type="ECO:0000256" key="6">
    <source>
        <dbReference type="ARBA" id="ARBA00023601"/>
    </source>
</evidence>
<dbReference type="NCBIfam" id="TIGR04085">
    <property type="entry name" value="rSAM_more_4Fe4S"/>
    <property type="match status" value="1"/>
</dbReference>
<dbReference type="InterPro" id="IPR013785">
    <property type="entry name" value="Aldolase_TIM"/>
</dbReference>
<dbReference type="Gene3D" id="3.20.20.70">
    <property type="entry name" value="Aldolase class I"/>
    <property type="match status" value="1"/>
</dbReference>
<dbReference type="InterPro" id="IPR007197">
    <property type="entry name" value="rSAM"/>
</dbReference>
<comment type="cofactor">
    <cofactor evidence="1">
        <name>[4Fe-4S] cluster</name>
        <dbReference type="ChEBI" id="CHEBI:49883"/>
    </cofactor>
</comment>
<accession>A0A4Q5L9T8</accession>